<proteinExistence type="predicted"/>
<dbReference type="Proteomes" id="UP000598146">
    <property type="component" value="Unassembled WGS sequence"/>
</dbReference>
<reference evidence="2" key="1">
    <citation type="submission" date="2020-11" db="EMBL/GenBank/DDBJ databases">
        <title>Isolation and identification of active actinomycetes.</title>
        <authorList>
            <person name="Sun X."/>
        </authorList>
    </citation>
    <scope>NUCLEOTIDE SEQUENCE</scope>
    <source>
        <strain evidence="2">NEAU-A11</strain>
    </source>
</reference>
<evidence type="ECO:0000313" key="2">
    <source>
        <dbReference type="EMBL" id="MBG0567751.1"/>
    </source>
</evidence>
<organism evidence="2 3">
    <name type="scientific">Actinoplanes aureus</name>
    <dbReference type="NCBI Taxonomy" id="2792083"/>
    <lineage>
        <taxon>Bacteria</taxon>
        <taxon>Bacillati</taxon>
        <taxon>Actinomycetota</taxon>
        <taxon>Actinomycetes</taxon>
        <taxon>Micromonosporales</taxon>
        <taxon>Micromonosporaceae</taxon>
        <taxon>Actinoplanes</taxon>
    </lineage>
</organism>
<keyword evidence="3" id="KW-1185">Reference proteome</keyword>
<dbReference type="InterPro" id="IPR045851">
    <property type="entry name" value="AMP-bd_C_sf"/>
</dbReference>
<dbReference type="AlphaFoldDB" id="A0A931G493"/>
<dbReference type="Pfam" id="PF13193">
    <property type="entry name" value="AMP-binding_C"/>
    <property type="match status" value="1"/>
</dbReference>
<dbReference type="EMBL" id="JADQTO010000029">
    <property type="protein sequence ID" value="MBG0567751.1"/>
    <property type="molecule type" value="Genomic_DNA"/>
</dbReference>
<gene>
    <name evidence="2" type="ORF">I4J89_40535</name>
</gene>
<dbReference type="Gene3D" id="3.30.300.30">
    <property type="match status" value="1"/>
</dbReference>
<sequence length="64" mass="7491">MERPVAFVVLRADFDTKAGQLREHLSRRIASWRMPDDFILLDTIPLTRTGKLLKQTLRESRRPA</sequence>
<feature type="domain" description="AMP-binding enzyme C-terminal" evidence="1">
    <location>
        <begin position="2"/>
        <end position="51"/>
    </location>
</feature>
<evidence type="ECO:0000313" key="3">
    <source>
        <dbReference type="Proteomes" id="UP000598146"/>
    </source>
</evidence>
<name>A0A931G493_9ACTN</name>
<dbReference type="InterPro" id="IPR025110">
    <property type="entry name" value="AMP-bd_C"/>
</dbReference>
<comment type="caution">
    <text evidence="2">The sequence shown here is derived from an EMBL/GenBank/DDBJ whole genome shotgun (WGS) entry which is preliminary data.</text>
</comment>
<accession>A0A931G493</accession>
<dbReference type="SUPFAM" id="SSF56801">
    <property type="entry name" value="Acetyl-CoA synthetase-like"/>
    <property type="match status" value="1"/>
</dbReference>
<evidence type="ECO:0000259" key="1">
    <source>
        <dbReference type="Pfam" id="PF13193"/>
    </source>
</evidence>
<protein>
    <recommendedName>
        <fullName evidence="1">AMP-binding enzyme C-terminal domain-containing protein</fullName>
    </recommendedName>
</protein>
<dbReference type="RefSeq" id="WP_196419519.1">
    <property type="nucleotide sequence ID" value="NZ_JADQTO010000029.1"/>
</dbReference>